<reference evidence="2" key="1">
    <citation type="submission" date="2022-01" db="EMBL/GenBank/DDBJ databases">
        <authorList>
            <person name="Braso-Vives M."/>
        </authorList>
    </citation>
    <scope>NUCLEOTIDE SEQUENCE</scope>
</reference>
<sequence>MVLPASHTWIFEQGTTNSNCTQTAEDSPSLPQVKHPRPTWEDFETHFSTDRFYDERDDALSKTVLRKLTDEALQTYVIAPDTIKDGPCDLILDFVRKLYSRPNDPSHYKVESAWGDSTVLSGPDSPVDS</sequence>
<feature type="region of interest" description="Disordered" evidence="1">
    <location>
        <begin position="14"/>
        <end position="38"/>
    </location>
</feature>
<evidence type="ECO:0000313" key="3">
    <source>
        <dbReference type="Proteomes" id="UP000838412"/>
    </source>
</evidence>
<gene>
    <name evidence="2" type="primary">Hypp6675</name>
    <name evidence="2" type="ORF">BLAG_LOCUS5708</name>
</gene>
<proteinExistence type="predicted"/>
<keyword evidence="3" id="KW-1185">Reference proteome</keyword>
<dbReference type="EMBL" id="OV696697">
    <property type="protein sequence ID" value="CAH1242412.1"/>
    <property type="molecule type" value="Genomic_DNA"/>
</dbReference>
<feature type="compositionally biased region" description="Polar residues" evidence="1">
    <location>
        <begin position="14"/>
        <end position="30"/>
    </location>
</feature>
<name>A0A8J9YVC1_BRALA</name>
<accession>A0A8J9YVC1</accession>
<dbReference type="Proteomes" id="UP000838412">
    <property type="component" value="Chromosome 12"/>
</dbReference>
<evidence type="ECO:0000256" key="1">
    <source>
        <dbReference type="SAM" id="MobiDB-lite"/>
    </source>
</evidence>
<organism evidence="2 3">
    <name type="scientific">Branchiostoma lanceolatum</name>
    <name type="common">Common lancelet</name>
    <name type="synonym">Amphioxus lanceolatum</name>
    <dbReference type="NCBI Taxonomy" id="7740"/>
    <lineage>
        <taxon>Eukaryota</taxon>
        <taxon>Metazoa</taxon>
        <taxon>Chordata</taxon>
        <taxon>Cephalochordata</taxon>
        <taxon>Leptocardii</taxon>
        <taxon>Amphioxiformes</taxon>
        <taxon>Branchiostomatidae</taxon>
        <taxon>Branchiostoma</taxon>
    </lineage>
</organism>
<dbReference type="AlphaFoldDB" id="A0A8J9YVC1"/>
<evidence type="ECO:0000313" key="2">
    <source>
        <dbReference type="EMBL" id="CAH1242412.1"/>
    </source>
</evidence>
<protein>
    <submittedName>
        <fullName evidence="2">Hypp6675 protein</fullName>
    </submittedName>
</protein>